<evidence type="ECO:0000256" key="1">
    <source>
        <dbReference type="SAM" id="SignalP"/>
    </source>
</evidence>
<organism evidence="2">
    <name type="scientific">Ixodes ricinus</name>
    <name type="common">Common tick</name>
    <name type="synonym">Acarus ricinus</name>
    <dbReference type="NCBI Taxonomy" id="34613"/>
    <lineage>
        <taxon>Eukaryota</taxon>
        <taxon>Metazoa</taxon>
        <taxon>Ecdysozoa</taxon>
        <taxon>Arthropoda</taxon>
        <taxon>Chelicerata</taxon>
        <taxon>Arachnida</taxon>
        <taxon>Acari</taxon>
        <taxon>Parasitiformes</taxon>
        <taxon>Ixodida</taxon>
        <taxon>Ixodoidea</taxon>
        <taxon>Ixodidae</taxon>
        <taxon>Ixodinae</taxon>
        <taxon>Ixodes</taxon>
    </lineage>
</organism>
<evidence type="ECO:0000313" key="2">
    <source>
        <dbReference type="EMBL" id="MXU95090.1"/>
    </source>
</evidence>
<dbReference type="AlphaFoldDB" id="A0A6B0UYW4"/>
<keyword evidence="1" id="KW-0732">Signal</keyword>
<sequence length="178" mass="19549">MLALRFPLLQVFRSTLLSTLLSTLPSTAPRTLRGVTTTADGYAPEPEALNKTTTYQPAFFAATISPGTDAHPLLSVQPWSSIRGAGPLDWLPPNRHSRHDTAVEMLALRFPLLQVGSSHLECYKGDNPFLISVSCPIQAYTFIVCVHCFVSEKIRALQLLFSGDVEENPGPISKEQEK</sequence>
<name>A0A6B0UYW4_IXORI</name>
<proteinExistence type="predicted"/>
<accession>A0A6B0UYW4</accession>
<protein>
    <submittedName>
        <fullName evidence="2">Putative secreted protein</fullName>
    </submittedName>
</protein>
<dbReference type="EMBL" id="GIFC01013007">
    <property type="protein sequence ID" value="MXU95090.1"/>
    <property type="molecule type" value="Transcribed_RNA"/>
</dbReference>
<reference evidence="2" key="1">
    <citation type="submission" date="2019-12" db="EMBL/GenBank/DDBJ databases">
        <title>An insight into the sialome of adult female Ixodes ricinus ticks feeding for 6 days.</title>
        <authorList>
            <person name="Perner J."/>
            <person name="Ribeiro J.M.C."/>
        </authorList>
    </citation>
    <scope>NUCLEOTIDE SEQUENCE</scope>
    <source>
        <strain evidence="2">Semi-engorged</strain>
        <tissue evidence="2">Salivary glands</tissue>
    </source>
</reference>
<feature type="signal peptide" evidence="1">
    <location>
        <begin position="1"/>
        <end position="29"/>
    </location>
</feature>
<feature type="chain" id="PRO_5025439909" evidence="1">
    <location>
        <begin position="30"/>
        <end position="178"/>
    </location>
</feature>